<evidence type="ECO:0000313" key="2">
    <source>
        <dbReference type="Proteomes" id="UP000636479"/>
    </source>
</evidence>
<dbReference type="AlphaFoldDB" id="A0A8H6TET2"/>
<keyword evidence="2" id="KW-1185">Reference proteome</keyword>
<gene>
    <name evidence="1" type="ORF">MIND_00136700</name>
</gene>
<protein>
    <submittedName>
        <fullName evidence="1">Uncharacterized protein</fullName>
    </submittedName>
</protein>
<evidence type="ECO:0000313" key="1">
    <source>
        <dbReference type="EMBL" id="KAF7316185.1"/>
    </source>
</evidence>
<dbReference type="OrthoDB" id="3182677at2759"/>
<dbReference type="EMBL" id="JACAZF010000001">
    <property type="protein sequence ID" value="KAF7316185.1"/>
    <property type="molecule type" value="Genomic_DNA"/>
</dbReference>
<proteinExistence type="predicted"/>
<dbReference type="Proteomes" id="UP000636479">
    <property type="component" value="Unassembled WGS sequence"/>
</dbReference>
<comment type="caution">
    <text evidence="1">The sequence shown here is derived from an EMBL/GenBank/DDBJ whole genome shotgun (WGS) entry which is preliminary data.</text>
</comment>
<accession>A0A8H6TET2</accession>
<name>A0A8H6TET2_9AGAR</name>
<sequence>MPLSRVREEFCPGTKHRGNMDDMLNDGTPIFGGDGILEAATPPTRLPSPALSTIPNYHAINRWPSRKFNARRNTHVDVQNLEAQSETSLQEERGVVRKAKDDPDWNNIGVQWKNRRRLDENGDCVSATNQEINAKIQNKSSLGNSTPRMASRLDTVNFMSPGLTTVFASKEPYLHSPVDDFYAHFYVAQWAAVFHPTTGTFKGEKLDALRTQLSTNNSRDGVKTMVTTLCVAPADIENFGGFLCTCASLFELWDAKIRKLWREYRIAFREVDHVENNEELKRSLFMAYASRGVADYMAVLAEWTKTNPTESDCGRQSLVA</sequence>
<dbReference type="RefSeq" id="XP_037226208.1">
    <property type="nucleotide sequence ID" value="XM_037358298.1"/>
</dbReference>
<reference evidence="1" key="1">
    <citation type="submission" date="2020-05" db="EMBL/GenBank/DDBJ databases">
        <title>Mycena genomes resolve the evolution of fungal bioluminescence.</title>
        <authorList>
            <person name="Tsai I.J."/>
        </authorList>
    </citation>
    <scope>NUCLEOTIDE SEQUENCE</scope>
    <source>
        <strain evidence="1">171206Taipei</strain>
    </source>
</reference>
<organism evidence="1 2">
    <name type="scientific">Mycena indigotica</name>
    <dbReference type="NCBI Taxonomy" id="2126181"/>
    <lineage>
        <taxon>Eukaryota</taxon>
        <taxon>Fungi</taxon>
        <taxon>Dikarya</taxon>
        <taxon>Basidiomycota</taxon>
        <taxon>Agaricomycotina</taxon>
        <taxon>Agaricomycetes</taxon>
        <taxon>Agaricomycetidae</taxon>
        <taxon>Agaricales</taxon>
        <taxon>Marasmiineae</taxon>
        <taxon>Mycenaceae</taxon>
        <taxon>Mycena</taxon>
    </lineage>
</organism>
<dbReference type="GeneID" id="59340814"/>